<dbReference type="PANTHER" id="PTHR37563:SF2">
    <property type="entry name" value="PHYTANOYL-COA DIOXYGENASE FAMILY PROTEIN (AFU_ORTHOLOGUE AFUA_2G03330)"/>
    <property type="match status" value="1"/>
</dbReference>
<gene>
    <name evidence="2" type="ORF">PTSG_04051</name>
</gene>
<protein>
    <recommendedName>
        <fullName evidence="4">Phytanoyl-CoA dioxygenase</fullName>
    </recommendedName>
</protein>
<dbReference type="PANTHER" id="PTHR37563">
    <property type="entry name" value="PHYTANOYL-COA DIOXYGENASE FAMILY PROTEIN (AFU_ORTHOLOGUE AFUA_2G03330)"/>
    <property type="match status" value="1"/>
</dbReference>
<feature type="region of interest" description="Disordered" evidence="1">
    <location>
        <begin position="50"/>
        <end position="71"/>
    </location>
</feature>
<dbReference type="InParanoid" id="F2U7M7"/>
<dbReference type="SUPFAM" id="SSF51197">
    <property type="entry name" value="Clavaminate synthase-like"/>
    <property type="match status" value="1"/>
</dbReference>
<name>F2U7M7_SALR5</name>
<evidence type="ECO:0008006" key="4">
    <source>
        <dbReference type="Google" id="ProtNLM"/>
    </source>
</evidence>
<feature type="compositionally biased region" description="Low complexity" evidence="1">
    <location>
        <begin position="61"/>
        <end position="71"/>
    </location>
</feature>
<evidence type="ECO:0000313" key="2">
    <source>
        <dbReference type="EMBL" id="EGD83444.1"/>
    </source>
</evidence>
<dbReference type="GeneID" id="16075526"/>
<feature type="region of interest" description="Disordered" evidence="1">
    <location>
        <begin position="276"/>
        <end position="298"/>
    </location>
</feature>
<evidence type="ECO:0000256" key="1">
    <source>
        <dbReference type="SAM" id="MobiDB-lite"/>
    </source>
</evidence>
<dbReference type="InterPro" id="IPR008775">
    <property type="entry name" value="Phytyl_CoA_dOase-like"/>
</dbReference>
<proteinExistence type="predicted"/>
<evidence type="ECO:0000313" key="3">
    <source>
        <dbReference type="Proteomes" id="UP000007799"/>
    </source>
</evidence>
<dbReference type="Proteomes" id="UP000007799">
    <property type="component" value="Unassembled WGS sequence"/>
</dbReference>
<accession>F2U7M7</accession>
<organism evidence="3">
    <name type="scientific">Salpingoeca rosetta (strain ATCC 50818 / BSB-021)</name>
    <dbReference type="NCBI Taxonomy" id="946362"/>
    <lineage>
        <taxon>Eukaryota</taxon>
        <taxon>Choanoflagellata</taxon>
        <taxon>Craspedida</taxon>
        <taxon>Salpingoecidae</taxon>
        <taxon>Salpingoeca</taxon>
    </lineage>
</organism>
<dbReference type="Gene3D" id="2.60.120.620">
    <property type="entry name" value="q2cbj1_9rhob like domain"/>
    <property type="match status" value="1"/>
</dbReference>
<dbReference type="InterPro" id="IPR051961">
    <property type="entry name" value="Fungal_Metabolite_Diox"/>
</dbReference>
<dbReference type="OrthoDB" id="420046at2759"/>
<sequence length="406" mass="43914">MNDNTPAVAQTHAHARVSQCTRVSQCPVLHSFPSPLHPFPVGFVSILPSPHPYHTHHRHTPNTPHTPNTHDQSMARRVVAVVATALVGPVAAGSMMHSHIDAHDRVCASDNSSFTASGVDDVTRLLNTRGVAIVDSCVDQTVLANSCRVLCRHAPQAASQPSPHRTAATPKHVQSTRGRFHRTAFEDDDSKLAVADIRSAVEPFARAFFDASDTQWDDVYLSQCQFLTSLPQSEAQFYHQDNAARGLTMIIPLTSITLPMGPTQLLPGTHALTPTHDNNTPPVSRENAAASIATPPRRSTPQLLRALAQQPTCKAVAHAGQALMYDSRTLHRGMANMSDTPRPVLVLRYDHRATPPPGQGLAYTFMVRMLGAALHTCSYYMAPKQGRDNDVGAPADHASSTSPTIP</sequence>
<dbReference type="KEGG" id="sre:PTSG_04051"/>
<feature type="region of interest" description="Disordered" evidence="1">
    <location>
        <begin position="158"/>
        <end position="177"/>
    </location>
</feature>
<dbReference type="RefSeq" id="XP_004994948.1">
    <property type="nucleotide sequence ID" value="XM_004994891.1"/>
</dbReference>
<dbReference type="eggNOG" id="ENOG502S74F">
    <property type="taxonomic scope" value="Eukaryota"/>
</dbReference>
<reference evidence="2" key="1">
    <citation type="submission" date="2009-08" db="EMBL/GenBank/DDBJ databases">
        <title>Annotation of Salpingoeca rosetta.</title>
        <authorList>
            <consortium name="The Broad Institute Genome Sequencing Platform"/>
            <person name="Russ C."/>
            <person name="Cuomo C."/>
            <person name="Burger G."/>
            <person name="Gray M.W."/>
            <person name="Holland P.W.H."/>
            <person name="King N."/>
            <person name="Lang F.B.F."/>
            <person name="Roger A.J."/>
            <person name="Ruiz-Trillo I."/>
            <person name="Young S.K."/>
            <person name="Zeng Q."/>
            <person name="Gargeya S."/>
            <person name="Alvarado L."/>
            <person name="Berlin A."/>
            <person name="Chapman S.B."/>
            <person name="Chen Z."/>
            <person name="Freedman E."/>
            <person name="Gellesch M."/>
            <person name="Goldberg J."/>
            <person name="Griggs A."/>
            <person name="Gujja S."/>
            <person name="Heilman E."/>
            <person name="Heiman D."/>
            <person name="Howarth C."/>
            <person name="Mehta T."/>
            <person name="Neiman D."/>
            <person name="Pearson M."/>
            <person name="Roberts A."/>
            <person name="Saif S."/>
            <person name="Shea T."/>
            <person name="Shenoy N."/>
            <person name="Sisk P."/>
            <person name="Stolte C."/>
            <person name="Sykes S."/>
            <person name="White J."/>
            <person name="Yandava C."/>
            <person name="Haas B."/>
            <person name="Nusbaum C."/>
            <person name="Birren B."/>
        </authorList>
    </citation>
    <scope>NUCLEOTIDE SEQUENCE [LARGE SCALE GENOMIC DNA]</scope>
    <source>
        <strain evidence="2">ATCC 50818</strain>
    </source>
</reference>
<keyword evidence="3" id="KW-1185">Reference proteome</keyword>
<dbReference type="Pfam" id="PF05721">
    <property type="entry name" value="PhyH"/>
    <property type="match status" value="1"/>
</dbReference>
<dbReference type="AlphaFoldDB" id="F2U7M7"/>
<dbReference type="EMBL" id="GL832963">
    <property type="protein sequence ID" value="EGD83444.1"/>
    <property type="molecule type" value="Genomic_DNA"/>
</dbReference>